<dbReference type="Proteomes" id="UP001431449">
    <property type="component" value="Unassembled WGS sequence"/>
</dbReference>
<dbReference type="EMBL" id="JALNMH010000001">
    <property type="protein sequence ID" value="MCK7592271.1"/>
    <property type="molecule type" value="Genomic_DNA"/>
</dbReference>
<gene>
    <name evidence="5" type="ORF">M0G41_01150</name>
</gene>
<dbReference type="InterPro" id="IPR032783">
    <property type="entry name" value="AraC_lig"/>
</dbReference>
<dbReference type="PANTHER" id="PTHR46796">
    <property type="entry name" value="HTH-TYPE TRANSCRIPTIONAL ACTIVATOR RHAS-RELATED"/>
    <property type="match status" value="1"/>
</dbReference>
<keyword evidence="6" id="KW-1185">Reference proteome</keyword>
<dbReference type="InterPro" id="IPR050204">
    <property type="entry name" value="AraC_XylS_family_regulators"/>
</dbReference>
<proteinExistence type="predicted"/>
<dbReference type="Pfam" id="PF12833">
    <property type="entry name" value="HTH_18"/>
    <property type="match status" value="1"/>
</dbReference>
<evidence type="ECO:0000313" key="5">
    <source>
        <dbReference type="EMBL" id="MCK7592271.1"/>
    </source>
</evidence>
<dbReference type="PROSITE" id="PS00041">
    <property type="entry name" value="HTH_ARAC_FAMILY_1"/>
    <property type="match status" value="1"/>
</dbReference>
<evidence type="ECO:0000259" key="4">
    <source>
        <dbReference type="PROSITE" id="PS01124"/>
    </source>
</evidence>
<dbReference type="SUPFAM" id="SSF46689">
    <property type="entry name" value="Homeodomain-like"/>
    <property type="match status" value="2"/>
</dbReference>
<keyword evidence="1" id="KW-0805">Transcription regulation</keyword>
<dbReference type="InterPro" id="IPR009057">
    <property type="entry name" value="Homeodomain-like_sf"/>
</dbReference>
<dbReference type="RefSeq" id="WP_248204317.1">
    <property type="nucleotide sequence ID" value="NZ_JALNMH010000001.1"/>
</dbReference>
<accession>A0ABT0GCM4</accession>
<protein>
    <submittedName>
        <fullName evidence="5">AraC family transcriptional regulator</fullName>
    </submittedName>
</protein>
<sequence>MSVSPDRLSAVLAHFRVRAELFHAGPLCGLNRFELEPGRGFLHVLKRGELLLRHGRDSGLPRSIEVREPSVVFYPRALHHEFENPPIEGADFTCATIRLEGGDHSPLARALPPLLLMPLGEIEGLDQSLALLFAETERQRCGQRLLADRLFEVVLIQLLRWLLDHPERAGVPAGLLRGLSEPRLARALVALHEAPAKPWSLESLAEAAGMSRSAFAARFKQCVGQSPGDYLADWRLALAQSRLQQGRSLKQVTAEVGYANPSALSRLFRQRTGVSPRSWLKGVARAADRLGDG</sequence>
<dbReference type="InterPro" id="IPR018062">
    <property type="entry name" value="HTH_AraC-typ_CS"/>
</dbReference>
<keyword evidence="3" id="KW-0804">Transcription</keyword>
<dbReference type="Gene3D" id="1.10.10.60">
    <property type="entry name" value="Homeodomain-like"/>
    <property type="match status" value="2"/>
</dbReference>
<reference evidence="5" key="1">
    <citation type="submission" date="2022-04" db="EMBL/GenBank/DDBJ databases">
        <title>Lysobacter sp. CAU 1642 isolated from sea sand.</title>
        <authorList>
            <person name="Kim W."/>
        </authorList>
    </citation>
    <scope>NUCLEOTIDE SEQUENCE</scope>
    <source>
        <strain evidence="5">CAU 1642</strain>
    </source>
</reference>
<dbReference type="Pfam" id="PF12852">
    <property type="entry name" value="Cupin_6"/>
    <property type="match status" value="1"/>
</dbReference>
<dbReference type="InterPro" id="IPR018060">
    <property type="entry name" value="HTH_AraC"/>
</dbReference>
<keyword evidence="2" id="KW-0238">DNA-binding</keyword>
<feature type="domain" description="HTH araC/xylS-type" evidence="4">
    <location>
        <begin position="185"/>
        <end position="282"/>
    </location>
</feature>
<evidence type="ECO:0000256" key="1">
    <source>
        <dbReference type="ARBA" id="ARBA00023015"/>
    </source>
</evidence>
<comment type="caution">
    <text evidence="5">The sequence shown here is derived from an EMBL/GenBank/DDBJ whole genome shotgun (WGS) entry which is preliminary data.</text>
</comment>
<dbReference type="PANTHER" id="PTHR46796:SF13">
    <property type="entry name" value="HTH-TYPE TRANSCRIPTIONAL ACTIVATOR RHAS"/>
    <property type="match status" value="1"/>
</dbReference>
<dbReference type="PROSITE" id="PS01124">
    <property type="entry name" value="HTH_ARAC_FAMILY_2"/>
    <property type="match status" value="1"/>
</dbReference>
<dbReference type="SMART" id="SM00342">
    <property type="entry name" value="HTH_ARAC"/>
    <property type="match status" value="1"/>
</dbReference>
<evidence type="ECO:0000313" key="6">
    <source>
        <dbReference type="Proteomes" id="UP001431449"/>
    </source>
</evidence>
<organism evidence="5 6">
    <name type="scientific">Pseudomarimonas salicorniae</name>
    <dbReference type="NCBI Taxonomy" id="2933270"/>
    <lineage>
        <taxon>Bacteria</taxon>
        <taxon>Pseudomonadati</taxon>
        <taxon>Pseudomonadota</taxon>
        <taxon>Gammaproteobacteria</taxon>
        <taxon>Lysobacterales</taxon>
        <taxon>Lysobacteraceae</taxon>
        <taxon>Pseudomarimonas</taxon>
    </lineage>
</organism>
<evidence type="ECO:0000256" key="3">
    <source>
        <dbReference type="ARBA" id="ARBA00023163"/>
    </source>
</evidence>
<name>A0ABT0GCM4_9GAMM</name>
<evidence type="ECO:0000256" key="2">
    <source>
        <dbReference type="ARBA" id="ARBA00023125"/>
    </source>
</evidence>